<evidence type="ECO:0000313" key="3">
    <source>
        <dbReference type="EMBL" id="GAA3820374.1"/>
    </source>
</evidence>
<dbReference type="InterPro" id="IPR000477">
    <property type="entry name" value="RT_dom"/>
</dbReference>
<dbReference type="PROSITE" id="PS50878">
    <property type="entry name" value="RT_POL"/>
    <property type="match status" value="1"/>
</dbReference>
<gene>
    <name evidence="3" type="ORF">GCM10022380_44050</name>
</gene>
<dbReference type="SUPFAM" id="SSF56672">
    <property type="entry name" value="DNA/RNA polymerases"/>
    <property type="match status" value="1"/>
</dbReference>
<protein>
    <recommendedName>
        <fullName evidence="2">Reverse transcriptase domain-containing protein</fullName>
    </recommendedName>
</protein>
<reference evidence="4" key="1">
    <citation type="journal article" date="2019" name="Int. J. Syst. Evol. Microbiol.">
        <title>The Global Catalogue of Microorganisms (GCM) 10K type strain sequencing project: providing services to taxonomists for standard genome sequencing and annotation.</title>
        <authorList>
            <consortium name="The Broad Institute Genomics Platform"/>
            <consortium name="The Broad Institute Genome Sequencing Center for Infectious Disease"/>
            <person name="Wu L."/>
            <person name="Ma J."/>
        </authorList>
    </citation>
    <scope>NUCLEOTIDE SEQUENCE [LARGE SCALE GENOMIC DNA]</scope>
    <source>
        <strain evidence="4">JCM 17017</strain>
    </source>
</reference>
<comment type="caution">
    <text evidence="3">The sequence shown here is derived from an EMBL/GenBank/DDBJ whole genome shotgun (WGS) entry which is preliminary data.</text>
</comment>
<dbReference type="InterPro" id="IPR043502">
    <property type="entry name" value="DNA/RNA_pol_sf"/>
</dbReference>
<organism evidence="3 4">
    <name type="scientific">Amycolatopsis tucumanensis</name>
    <dbReference type="NCBI Taxonomy" id="401106"/>
    <lineage>
        <taxon>Bacteria</taxon>
        <taxon>Bacillati</taxon>
        <taxon>Actinomycetota</taxon>
        <taxon>Actinomycetes</taxon>
        <taxon>Pseudonocardiales</taxon>
        <taxon>Pseudonocardiaceae</taxon>
        <taxon>Amycolatopsis</taxon>
    </lineage>
</organism>
<evidence type="ECO:0000313" key="4">
    <source>
        <dbReference type="Proteomes" id="UP001501624"/>
    </source>
</evidence>
<feature type="region of interest" description="Disordered" evidence="1">
    <location>
        <begin position="1"/>
        <end position="60"/>
    </location>
</feature>
<evidence type="ECO:0000259" key="2">
    <source>
        <dbReference type="PROSITE" id="PS50878"/>
    </source>
</evidence>
<keyword evidence="4" id="KW-1185">Reference proteome</keyword>
<sequence length="324" mass="35034">MTTVDVDASGAGPERGRLSSGHSSRVLGCEPDVSDRGSVPAAQAAPTLAHRCAAPPPRGPQAHSLMPMLDEKHLRTALRQCGRRTSAPGVDRMTLAELRRRSGELLPRLADQLADGTWRPGPLREVRFPTYTGKSMVVCVPTLLDRLVHRALRNAIEPILEARVLRDWVSGYRPRRNRITALRAAAAHAEAGFRAVADVDVASVSEGVTVDQVVDWCAHHVHDGTFLGRMRTALTAMPYPIAAGSGLAPMLINLRLSRPDALLDGLRVVRFADNYAVFSADEAGARDAFAVINAALAEFGLRPNESKSRVRLRANVEDLFLIGG</sequence>
<feature type="domain" description="Reverse transcriptase" evidence="2">
    <location>
        <begin position="107"/>
        <end position="324"/>
    </location>
</feature>
<dbReference type="PANTHER" id="PTHR34047">
    <property type="entry name" value="NUCLEAR INTRON MATURASE 1, MITOCHONDRIAL-RELATED"/>
    <property type="match status" value="1"/>
</dbReference>
<dbReference type="EMBL" id="BAABCM010000006">
    <property type="protein sequence ID" value="GAA3820374.1"/>
    <property type="molecule type" value="Genomic_DNA"/>
</dbReference>
<accession>A0ABP7IKA5</accession>
<name>A0ABP7IKA5_9PSEU</name>
<dbReference type="Pfam" id="PF00078">
    <property type="entry name" value="RVT_1"/>
    <property type="match status" value="1"/>
</dbReference>
<proteinExistence type="predicted"/>
<dbReference type="PANTHER" id="PTHR34047:SF8">
    <property type="entry name" value="PROTEIN YKFC"/>
    <property type="match status" value="1"/>
</dbReference>
<evidence type="ECO:0000256" key="1">
    <source>
        <dbReference type="SAM" id="MobiDB-lite"/>
    </source>
</evidence>
<dbReference type="Proteomes" id="UP001501624">
    <property type="component" value="Unassembled WGS sequence"/>
</dbReference>
<dbReference type="InterPro" id="IPR051083">
    <property type="entry name" value="GrpII_Intron_Splice-Mob/Def"/>
</dbReference>